<dbReference type="Proteomes" id="UP001157418">
    <property type="component" value="Unassembled WGS sequence"/>
</dbReference>
<keyword evidence="2" id="KW-1133">Transmembrane helix</keyword>
<evidence type="ECO:0000313" key="3">
    <source>
        <dbReference type="EMBL" id="CAH1422091.1"/>
    </source>
</evidence>
<keyword evidence="2" id="KW-0812">Transmembrane</keyword>
<feature type="region of interest" description="Disordered" evidence="1">
    <location>
        <begin position="71"/>
        <end position="92"/>
    </location>
</feature>
<gene>
    <name evidence="3" type="ORF">LVIROSA_LOCUS9445</name>
</gene>
<dbReference type="EMBL" id="CAKMRJ010001112">
    <property type="protein sequence ID" value="CAH1422091.1"/>
    <property type="molecule type" value="Genomic_DNA"/>
</dbReference>
<proteinExistence type="predicted"/>
<organism evidence="3 4">
    <name type="scientific">Lactuca virosa</name>
    <dbReference type="NCBI Taxonomy" id="75947"/>
    <lineage>
        <taxon>Eukaryota</taxon>
        <taxon>Viridiplantae</taxon>
        <taxon>Streptophyta</taxon>
        <taxon>Embryophyta</taxon>
        <taxon>Tracheophyta</taxon>
        <taxon>Spermatophyta</taxon>
        <taxon>Magnoliopsida</taxon>
        <taxon>eudicotyledons</taxon>
        <taxon>Gunneridae</taxon>
        <taxon>Pentapetalae</taxon>
        <taxon>asterids</taxon>
        <taxon>campanulids</taxon>
        <taxon>Asterales</taxon>
        <taxon>Asteraceae</taxon>
        <taxon>Cichorioideae</taxon>
        <taxon>Cichorieae</taxon>
        <taxon>Lactucinae</taxon>
        <taxon>Lactuca</taxon>
    </lineage>
</organism>
<name>A0AAU9M4S9_9ASTR</name>
<sequence length="92" mass="10584">MHDDARRRIRIRLQYRKPLSATDSPLAHNSPAHRLPPLVQNLMDAMSVAIRSMLFVVAAIPLYLWLRREVSQSDGEEPQAGKSNGRRNYGYR</sequence>
<feature type="transmembrane region" description="Helical" evidence="2">
    <location>
        <begin position="45"/>
        <end position="66"/>
    </location>
</feature>
<dbReference type="AlphaFoldDB" id="A0AAU9M4S9"/>
<evidence type="ECO:0000313" key="4">
    <source>
        <dbReference type="Proteomes" id="UP001157418"/>
    </source>
</evidence>
<evidence type="ECO:0000256" key="1">
    <source>
        <dbReference type="SAM" id="MobiDB-lite"/>
    </source>
</evidence>
<evidence type="ECO:0000256" key="2">
    <source>
        <dbReference type="SAM" id="Phobius"/>
    </source>
</evidence>
<comment type="caution">
    <text evidence="3">The sequence shown here is derived from an EMBL/GenBank/DDBJ whole genome shotgun (WGS) entry which is preliminary data.</text>
</comment>
<keyword evidence="4" id="KW-1185">Reference proteome</keyword>
<reference evidence="3 4" key="1">
    <citation type="submission" date="2022-01" db="EMBL/GenBank/DDBJ databases">
        <authorList>
            <person name="Xiong W."/>
            <person name="Schranz E."/>
        </authorList>
    </citation>
    <scope>NUCLEOTIDE SEQUENCE [LARGE SCALE GENOMIC DNA]</scope>
</reference>
<accession>A0AAU9M4S9</accession>
<keyword evidence="2" id="KW-0472">Membrane</keyword>
<protein>
    <submittedName>
        <fullName evidence="3">Uncharacterized protein</fullName>
    </submittedName>
</protein>